<gene>
    <name evidence="1" type="ORF">GCM10017655_15460</name>
</gene>
<dbReference type="Pfam" id="PF12261">
    <property type="entry name" value="T_hemolysin"/>
    <property type="match status" value="1"/>
</dbReference>
<evidence type="ECO:0000313" key="1">
    <source>
        <dbReference type="EMBL" id="GLK88484.1"/>
    </source>
</evidence>
<dbReference type="InterPro" id="IPR022050">
    <property type="entry name" value="T_hemolysin"/>
</dbReference>
<sequence>MIDAKWNTAFPLRFGPDAQRPLALSLTLKDDLQRPAVEAFIQDRFATVHQADVHHFMPELLALRDRQHQLSAAVGARIASAGPLFVEQYLPSAVEQVVSRLAGKPVERGHIVEVGNLAARNAGSARLIIVAMTWLLARHGLEWVVFTGAATLINSFQRLGLEPLLLCEADPEKLGGEQQAWGRYYAQHPNVFAGNIRLGLEQLEISGVLARLGFPFFERSRCHAA</sequence>
<reference evidence="1" key="1">
    <citation type="journal article" date="2014" name="Int. J. Syst. Evol. Microbiol.">
        <title>Complete genome sequence of Corynebacterium casei LMG S-19264T (=DSM 44701T), isolated from a smear-ripened cheese.</title>
        <authorList>
            <consortium name="US DOE Joint Genome Institute (JGI-PGF)"/>
            <person name="Walter F."/>
            <person name="Albersmeier A."/>
            <person name="Kalinowski J."/>
            <person name="Ruckert C."/>
        </authorList>
    </citation>
    <scope>NUCLEOTIDE SEQUENCE</scope>
    <source>
        <strain evidence="1">VKM B-2935</strain>
    </source>
</reference>
<dbReference type="EMBL" id="BSFN01000003">
    <property type="protein sequence ID" value="GLK88484.1"/>
    <property type="molecule type" value="Genomic_DNA"/>
</dbReference>
<evidence type="ECO:0000313" key="2">
    <source>
        <dbReference type="Proteomes" id="UP001143328"/>
    </source>
</evidence>
<dbReference type="RefSeq" id="WP_271194695.1">
    <property type="nucleotide sequence ID" value="NZ_BSFN01000003.1"/>
</dbReference>
<accession>A0A9W6K5Q1</accession>
<organism evidence="1 2">
    <name type="scientific">Pseudomonas turukhanskensis</name>
    <dbReference type="NCBI Taxonomy" id="1806536"/>
    <lineage>
        <taxon>Bacteria</taxon>
        <taxon>Pseudomonadati</taxon>
        <taxon>Pseudomonadota</taxon>
        <taxon>Gammaproteobacteria</taxon>
        <taxon>Pseudomonadales</taxon>
        <taxon>Pseudomonadaceae</taxon>
        <taxon>Pseudomonas</taxon>
    </lineage>
</organism>
<keyword evidence="2" id="KW-1185">Reference proteome</keyword>
<reference evidence="1" key="2">
    <citation type="submission" date="2023-01" db="EMBL/GenBank/DDBJ databases">
        <authorList>
            <person name="Sun Q."/>
            <person name="Evtushenko L."/>
        </authorList>
    </citation>
    <scope>NUCLEOTIDE SEQUENCE</scope>
    <source>
        <strain evidence="1">VKM B-2935</strain>
    </source>
</reference>
<name>A0A9W6K5Q1_9PSED</name>
<dbReference type="AlphaFoldDB" id="A0A9W6K5Q1"/>
<comment type="caution">
    <text evidence="1">The sequence shown here is derived from an EMBL/GenBank/DDBJ whole genome shotgun (WGS) entry which is preliminary data.</text>
</comment>
<protein>
    <submittedName>
        <fullName evidence="1">Thermostable hemolysin</fullName>
    </submittedName>
</protein>
<proteinExistence type="predicted"/>
<dbReference type="Proteomes" id="UP001143328">
    <property type="component" value="Unassembled WGS sequence"/>
</dbReference>